<dbReference type="PANTHER" id="PTHR33112:SF10">
    <property type="entry name" value="TOL"/>
    <property type="match status" value="1"/>
</dbReference>
<feature type="domain" description="Heterokaryon incompatibility" evidence="1">
    <location>
        <begin position="96"/>
        <end position="253"/>
    </location>
</feature>
<dbReference type="OrthoDB" id="4161196at2759"/>
<protein>
    <submittedName>
        <fullName evidence="2">HET-domain-containing protein</fullName>
    </submittedName>
</protein>
<evidence type="ECO:0000313" key="3">
    <source>
        <dbReference type="Proteomes" id="UP000250266"/>
    </source>
</evidence>
<dbReference type="Pfam" id="PF06985">
    <property type="entry name" value="HET"/>
    <property type="match status" value="1"/>
</dbReference>
<evidence type="ECO:0000313" key="2">
    <source>
        <dbReference type="EMBL" id="OCK82752.1"/>
    </source>
</evidence>
<dbReference type="PANTHER" id="PTHR33112">
    <property type="entry name" value="DOMAIN PROTEIN, PUTATIVE-RELATED"/>
    <property type="match status" value="1"/>
</dbReference>
<dbReference type="AlphaFoldDB" id="A0A8E2EEZ8"/>
<proteinExistence type="predicted"/>
<evidence type="ECO:0000259" key="1">
    <source>
        <dbReference type="Pfam" id="PF06985"/>
    </source>
</evidence>
<accession>A0A8E2EEZ8</accession>
<gene>
    <name evidence="2" type="ORF">K432DRAFT_323666</name>
</gene>
<dbReference type="Proteomes" id="UP000250266">
    <property type="component" value="Unassembled WGS sequence"/>
</dbReference>
<keyword evidence="3" id="KW-1185">Reference proteome</keyword>
<sequence>MGSGGPHILRLCSDAEYSPDSHNDIQISLPVLLEAEDPARFALLRTWLRWCDESHNCNKHNAKSKAALPTRLLYLGDLDPDVLRLYSPKEDDNIKYFALSHCWGKITENNKRQFCTTDDNINSRLKGFSLSELPKTFRDAIRVTRELGIHYLWIDSLCIIQWNQKDWEYEAERMEGVFASAYCTIAATSALDSNAGFLKRNVNNEYVLVQDALGRRFYICADTDDSNNHVDIDDFDDHVEKAPLNTRAWVMQERILSRRTIHFSDKQMYWECGEGVYCETLTRLKSSFRKIYFMLDPNFPDRLLESGDQRTIEFIQFLSEAYSKRDLTQETDRCVAISGLEARIASAIGCRSRYGIFEQHLHRNLLWQRSDGEKAKRIGYETGIVPSWSWMAYDGGIQFMEIPFGDVYWNKQLRFNKEHKQVFSNIFKRKGIYALVTDVGVFQNCSLEQRDISYAVLDSSKAERGRIWYDIESSGNLHTEWCVVVGRNSHKDEHGLRNEKYYILVVRLTSLDGEYTRVGVGWVQSGYVIRQRLNVRVV</sequence>
<name>A0A8E2EEZ8_9PEZI</name>
<dbReference type="InterPro" id="IPR010730">
    <property type="entry name" value="HET"/>
</dbReference>
<organism evidence="2 3">
    <name type="scientific">Lepidopterella palustris CBS 459.81</name>
    <dbReference type="NCBI Taxonomy" id="1314670"/>
    <lineage>
        <taxon>Eukaryota</taxon>
        <taxon>Fungi</taxon>
        <taxon>Dikarya</taxon>
        <taxon>Ascomycota</taxon>
        <taxon>Pezizomycotina</taxon>
        <taxon>Dothideomycetes</taxon>
        <taxon>Pleosporomycetidae</taxon>
        <taxon>Mytilinidiales</taxon>
        <taxon>Argynnaceae</taxon>
        <taxon>Lepidopterella</taxon>
    </lineage>
</organism>
<dbReference type="EMBL" id="KV744879">
    <property type="protein sequence ID" value="OCK82752.1"/>
    <property type="molecule type" value="Genomic_DNA"/>
</dbReference>
<reference evidence="2 3" key="1">
    <citation type="journal article" date="2016" name="Nat. Commun.">
        <title>Ectomycorrhizal ecology is imprinted in the genome of the dominant symbiotic fungus Cenococcum geophilum.</title>
        <authorList>
            <consortium name="DOE Joint Genome Institute"/>
            <person name="Peter M."/>
            <person name="Kohler A."/>
            <person name="Ohm R.A."/>
            <person name="Kuo A."/>
            <person name="Krutzmann J."/>
            <person name="Morin E."/>
            <person name="Arend M."/>
            <person name="Barry K.W."/>
            <person name="Binder M."/>
            <person name="Choi C."/>
            <person name="Clum A."/>
            <person name="Copeland A."/>
            <person name="Grisel N."/>
            <person name="Haridas S."/>
            <person name="Kipfer T."/>
            <person name="LaButti K."/>
            <person name="Lindquist E."/>
            <person name="Lipzen A."/>
            <person name="Maire R."/>
            <person name="Meier B."/>
            <person name="Mihaltcheva S."/>
            <person name="Molinier V."/>
            <person name="Murat C."/>
            <person name="Poggeler S."/>
            <person name="Quandt C.A."/>
            <person name="Sperisen C."/>
            <person name="Tritt A."/>
            <person name="Tisserant E."/>
            <person name="Crous P.W."/>
            <person name="Henrissat B."/>
            <person name="Nehls U."/>
            <person name="Egli S."/>
            <person name="Spatafora J.W."/>
            <person name="Grigoriev I.V."/>
            <person name="Martin F.M."/>
        </authorList>
    </citation>
    <scope>NUCLEOTIDE SEQUENCE [LARGE SCALE GENOMIC DNA]</scope>
    <source>
        <strain evidence="2 3">CBS 459.81</strain>
    </source>
</reference>